<dbReference type="Pfam" id="PF17862">
    <property type="entry name" value="AAA_lid_3"/>
    <property type="match status" value="1"/>
</dbReference>
<feature type="binding site" evidence="15">
    <location>
        <position position="497"/>
    </location>
    <ligand>
        <name>Zn(2+)</name>
        <dbReference type="ChEBI" id="CHEBI:29105"/>
        <note>catalytic</note>
    </ligand>
</feature>
<keyword evidence="12 15" id="KW-0482">Metalloprotease</keyword>
<dbReference type="PROSITE" id="PS00674">
    <property type="entry name" value="AAA"/>
    <property type="match status" value="1"/>
</dbReference>
<sequence>MTPKYFCKISVIFLLFLSIFTLHRIAKADFVKTENIPYSEFRKLIQENKLEEVIFYPTTIRGILKAEAEQKGKKGVTTVKVEDPNLVKELVAHNIKFSALESGGWRGSLFLLWFIPMIIFLIMISRARRGATGAGLMSIGKSRASLYIDKNTGVTFDDVAGVDEAKEELKEIIDYLQNPQKYQRLGGKIPKGVLLVGPTGTGKTLLAKAVAGEAKVPFFSMSGSGFVEMFVGVGAARVRDLFGQAQEKAPCIIFIDEVDALGKIRAAAPISGGHEERENTLNQLLIEMDGFDTRKGVIIMAATNRPEILDPALLRPGRFDRHILVDRPDIKGREEILQVHCKNVKVGKAVDIKIIAARTPGFVGADLANVVNEAALLAARMGKESVDMENFEESINRVVAGLEKKKRVMSKKELEIVAYHESGHALVAESVPGADKVHRISIIPRGIAALGYTLQLPTEDRYLLTRSELLDRLAVLLGGRAAEEMIFHEISTGAQNDLERATEIAMSMVKEYGMSEKIGPMTFQKRKSQFLEFGYSGRESSEEISKEIDNEVKKIIFDSYTRVKDILSENKGRLQILAKRLLEKEVIEGEELREIISHNLPDPKNNAL</sequence>
<evidence type="ECO:0000313" key="19">
    <source>
        <dbReference type="Proteomes" id="UP000002985"/>
    </source>
</evidence>
<dbReference type="InterPro" id="IPR041569">
    <property type="entry name" value="AAA_lid_3"/>
</dbReference>
<comment type="caution">
    <text evidence="15">Lacks conserved residue(s) required for the propagation of feature annotation.</text>
</comment>
<evidence type="ECO:0000256" key="15">
    <source>
        <dbReference type="HAMAP-Rule" id="MF_01458"/>
    </source>
</evidence>
<dbReference type="HAMAP" id="MF_01458">
    <property type="entry name" value="FtsH"/>
    <property type="match status" value="1"/>
</dbReference>
<comment type="cofactor">
    <cofactor evidence="15">
        <name>Zn(2+)</name>
        <dbReference type="ChEBI" id="CHEBI:29105"/>
    </cofactor>
    <text evidence="15">Binds 1 zinc ion per subunit.</text>
</comment>
<feature type="binding site" evidence="15">
    <location>
        <position position="420"/>
    </location>
    <ligand>
        <name>Zn(2+)</name>
        <dbReference type="ChEBI" id="CHEBI:29105"/>
        <note>catalytic</note>
    </ligand>
</feature>
<dbReference type="Proteomes" id="UP000002985">
    <property type="component" value="Unassembled WGS sequence"/>
</dbReference>
<dbReference type="Gene3D" id="1.20.58.760">
    <property type="entry name" value="Peptidase M41"/>
    <property type="match status" value="1"/>
</dbReference>
<dbReference type="PANTHER" id="PTHR23076">
    <property type="entry name" value="METALLOPROTEASE M41 FTSH"/>
    <property type="match status" value="1"/>
</dbReference>
<keyword evidence="7 15" id="KW-0547">Nucleotide-binding</keyword>
<organism evidence="18 19">
    <name type="scientific">Candidatus Jettenia caeni</name>
    <dbReference type="NCBI Taxonomy" id="247490"/>
    <lineage>
        <taxon>Bacteria</taxon>
        <taxon>Pseudomonadati</taxon>
        <taxon>Planctomycetota</taxon>
        <taxon>Candidatus Brocadiia</taxon>
        <taxon>Candidatus Brocadiales</taxon>
        <taxon>Candidatus Brocadiaceae</taxon>
        <taxon>Candidatus Jettenia</taxon>
    </lineage>
</organism>
<keyword evidence="8 15" id="KW-0378">Hydrolase</keyword>
<dbReference type="Pfam" id="PF01434">
    <property type="entry name" value="Peptidase_M41"/>
    <property type="match status" value="1"/>
</dbReference>
<proteinExistence type="inferred from homology"/>
<dbReference type="PANTHER" id="PTHR23076:SF97">
    <property type="entry name" value="ATP-DEPENDENT ZINC METALLOPROTEASE YME1L1"/>
    <property type="match status" value="1"/>
</dbReference>
<dbReference type="GO" id="GO:0004222">
    <property type="term" value="F:metalloendopeptidase activity"/>
    <property type="evidence" value="ECO:0007669"/>
    <property type="project" value="InterPro"/>
</dbReference>
<evidence type="ECO:0000256" key="11">
    <source>
        <dbReference type="ARBA" id="ARBA00022989"/>
    </source>
</evidence>
<feature type="binding site" evidence="15">
    <location>
        <begin position="197"/>
        <end position="204"/>
    </location>
    <ligand>
        <name>ATP</name>
        <dbReference type="ChEBI" id="CHEBI:30616"/>
    </ligand>
</feature>
<keyword evidence="9 15" id="KW-0862">Zinc</keyword>
<evidence type="ECO:0000256" key="6">
    <source>
        <dbReference type="ARBA" id="ARBA00022723"/>
    </source>
</evidence>
<evidence type="ECO:0000256" key="10">
    <source>
        <dbReference type="ARBA" id="ARBA00022840"/>
    </source>
</evidence>
<comment type="caution">
    <text evidence="18">The sequence shown here is derived from an EMBL/GenBank/DDBJ whole genome shotgun (WGS) entry which is preliminary data.</text>
</comment>
<evidence type="ECO:0000256" key="9">
    <source>
        <dbReference type="ARBA" id="ARBA00022833"/>
    </source>
</evidence>
<feature type="domain" description="AAA+ ATPase" evidence="17">
    <location>
        <begin position="189"/>
        <end position="329"/>
    </location>
</feature>
<evidence type="ECO:0000256" key="8">
    <source>
        <dbReference type="ARBA" id="ARBA00022801"/>
    </source>
</evidence>
<evidence type="ECO:0000256" key="12">
    <source>
        <dbReference type="ARBA" id="ARBA00023049"/>
    </source>
</evidence>
<dbReference type="Pfam" id="PF06480">
    <property type="entry name" value="FtsH_ext"/>
    <property type="match status" value="1"/>
</dbReference>
<dbReference type="FunFam" id="1.10.8.60:FF:000001">
    <property type="entry name" value="ATP-dependent zinc metalloprotease FtsH"/>
    <property type="match status" value="1"/>
</dbReference>
<dbReference type="InterPro" id="IPR003960">
    <property type="entry name" value="ATPase_AAA_CS"/>
</dbReference>
<dbReference type="GO" id="GO:0008270">
    <property type="term" value="F:zinc ion binding"/>
    <property type="evidence" value="ECO:0007669"/>
    <property type="project" value="UniProtKB-UniRule"/>
</dbReference>
<evidence type="ECO:0000256" key="5">
    <source>
        <dbReference type="ARBA" id="ARBA00022692"/>
    </source>
</evidence>
<dbReference type="EC" id="3.4.24.-" evidence="15"/>
<dbReference type="STRING" id="247490.KSU1_C1541"/>
<dbReference type="InterPro" id="IPR037219">
    <property type="entry name" value="Peptidase_M41-like"/>
</dbReference>
<dbReference type="GO" id="GO:0016887">
    <property type="term" value="F:ATP hydrolysis activity"/>
    <property type="evidence" value="ECO:0007669"/>
    <property type="project" value="UniProtKB-UniRule"/>
</dbReference>
<protein>
    <recommendedName>
        <fullName evidence="15">ATP-dependent zinc metalloprotease FtsH</fullName>
        <ecNumber evidence="15">3.4.24.-</ecNumber>
    </recommendedName>
</protein>
<dbReference type="CDD" id="cd19501">
    <property type="entry name" value="RecA-like_FtsH"/>
    <property type="match status" value="1"/>
</dbReference>
<dbReference type="GO" id="GO:0006508">
    <property type="term" value="P:proteolysis"/>
    <property type="evidence" value="ECO:0007669"/>
    <property type="project" value="UniProtKB-KW"/>
</dbReference>
<dbReference type="EMBL" id="BAFH01000003">
    <property type="protein sequence ID" value="GAB63137.1"/>
    <property type="molecule type" value="Genomic_DNA"/>
</dbReference>
<feature type="active site" evidence="15">
    <location>
        <position position="421"/>
    </location>
</feature>
<dbReference type="GO" id="GO:0004176">
    <property type="term" value="F:ATP-dependent peptidase activity"/>
    <property type="evidence" value="ECO:0007669"/>
    <property type="project" value="InterPro"/>
</dbReference>
<comment type="similarity">
    <text evidence="14 15">In the central section; belongs to the AAA ATPase family.</text>
</comment>
<dbReference type="Gene3D" id="3.30.720.210">
    <property type="match status" value="1"/>
</dbReference>
<comment type="subcellular location">
    <subcellularLocation>
        <location evidence="15">Cell membrane</location>
        <topology evidence="15">Multi-pass membrane protein</topology>
        <orientation evidence="15">Cytoplasmic side</orientation>
    </subcellularLocation>
    <subcellularLocation>
        <location evidence="1">Membrane</location>
    </subcellularLocation>
</comment>
<dbReference type="InterPro" id="IPR005936">
    <property type="entry name" value="FtsH"/>
</dbReference>
<keyword evidence="5 15" id="KW-0812">Transmembrane</keyword>
<dbReference type="InterPro" id="IPR003959">
    <property type="entry name" value="ATPase_AAA_core"/>
</dbReference>
<keyword evidence="19" id="KW-1185">Reference proteome</keyword>
<evidence type="ECO:0000256" key="7">
    <source>
        <dbReference type="ARBA" id="ARBA00022741"/>
    </source>
</evidence>
<evidence type="ECO:0000256" key="4">
    <source>
        <dbReference type="ARBA" id="ARBA00022670"/>
    </source>
</evidence>
<comment type="similarity">
    <text evidence="2 15">In the C-terminal section; belongs to the peptidase M41 family.</text>
</comment>
<comment type="similarity">
    <text evidence="16">Belongs to the AAA ATPase family.</text>
</comment>
<dbReference type="Pfam" id="PF00004">
    <property type="entry name" value="AAA"/>
    <property type="match status" value="1"/>
</dbReference>
<dbReference type="NCBIfam" id="TIGR01241">
    <property type="entry name" value="FtsH_fam"/>
    <property type="match status" value="1"/>
</dbReference>
<evidence type="ECO:0000256" key="1">
    <source>
        <dbReference type="ARBA" id="ARBA00004370"/>
    </source>
</evidence>
<dbReference type="OrthoDB" id="9809379at2"/>
<dbReference type="InterPro" id="IPR011546">
    <property type="entry name" value="Pept_M41_FtsH_extracell"/>
</dbReference>
<dbReference type="MEROPS" id="M41.021"/>
<dbReference type="SUPFAM" id="SSF140990">
    <property type="entry name" value="FtsH protease domain-like"/>
    <property type="match status" value="1"/>
</dbReference>
<gene>
    <name evidence="15" type="primary">ftsH</name>
    <name evidence="18" type="ORF">KSU1_C1541</name>
</gene>
<dbReference type="SUPFAM" id="SSF52540">
    <property type="entry name" value="P-loop containing nucleoside triphosphate hydrolases"/>
    <property type="match status" value="1"/>
</dbReference>
<evidence type="ECO:0000259" key="17">
    <source>
        <dbReference type="SMART" id="SM00382"/>
    </source>
</evidence>
<dbReference type="Gene3D" id="1.10.8.60">
    <property type="match status" value="1"/>
</dbReference>
<evidence type="ECO:0000256" key="13">
    <source>
        <dbReference type="ARBA" id="ARBA00023136"/>
    </source>
</evidence>
<dbReference type="FunFam" id="3.40.50.300:FF:000001">
    <property type="entry name" value="ATP-dependent zinc metalloprotease FtsH"/>
    <property type="match status" value="1"/>
</dbReference>
<dbReference type="GO" id="GO:0005886">
    <property type="term" value="C:plasma membrane"/>
    <property type="evidence" value="ECO:0007669"/>
    <property type="project" value="UniProtKB-SubCell"/>
</dbReference>
<evidence type="ECO:0000256" key="2">
    <source>
        <dbReference type="ARBA" id="ARBA00010044"/>
    </source>
</evidence>
<keyword evidence="13 15" id="KW-0472">Membrane</keyword>
<evidence type="ECO:0000256" key="14">
    <source>
        <dbReference type="ARBA" id="ARBA00061570"/>
    </source>
</evidence>
<feature type="binding site" evidence="15">
    <location>
        <position position="424"/>
    </location>
    <ligand>
        <name>Zn(2+)</name>
        <dbReference type="ChEBI" id="CHEBI:29105"/>
        <note>catalytic</note>
    </ligand>
</feature>
<keyword evidence="3 15" id="KW-1003">Cell membrane</keyword>
<dbReference type="InterPro" id="IPR000642">
    <property type="entry name" value="Peptidase_M41"/>
</dbReference>
<name>I3IN42_9BACT</name>
<dbReference type="AlphaFoldDB" id="I3IN42"/>
<accession>I3IN42</accession>
<keyword evidence="10 15" id="KW-0067">ATP-binding</keyword>
<dbReference type="Gene3D" id="3.40.50.300">
    <property type="entry name" value="P-loop containing nucleotide triphosphate hydrolases"/>
    <property type="match status" value="1"/>
</dbReference>
<dbReference type="GO" id="GO:0005524">
    <property type="term" value="F:ATP binding"/>
    <property type="evidence" value="ECO:0007669"/>
    <property type="project" value="UniProtKB-UniRule"/>
</dbReference>
<dbReference type="GO" id="GO:0030163">
    <property type="term" value="P:protein catabolic process"/>
    <property type="evidence" value="ECO:0007669"/>
    <property type="project" value="UniProtKB-UniRule"/>
</dbReference>
<dbReference type="InterPro" id="IPR003593">
    <property type="entry name" value="AAA+_ATPase"/>
</dbReference>
<dbReference type="FunFam" id="1.20.58.760:FF:000001">
    <property type="entry name" value="ATP-dependent zinc metalloprotease FtsH"/>
    <property type="match status" value="1"/>
</dbReference>
<comment type="function">
    <text evidence="15">Acts as a processive, ATP-dependent zinc metallopeptidase for both cytoplasmic and membrane proteins. Plays a role in the quality control of integral membrane proteins.</text>
</comment>
<feature type="transmembrane region" description="Helical" evidence="15">
    <location>
        <begin position="105"/>
        <end position="124"/>
    </location>
</feature>
<keyword evidence="6 15" id="KW-0479">Metal-binding</keyword>
<dbReference type="InterPro" id="IPR027417">
    <property type="entry name" value="P-loop_NTPase"/>
</dbReference>
<evidence type="ECO:0000313" key="18">
    <source>
        <dbReference type="EMBL" id="GAB63137.1"/>
    </source>
</evidence>
<comment type="subunit">
    <text evidence="15">Homohexamer.</text>
</comment>
<dbReference type="SMART" id="SM00382">
    <property type="entry name" value="AAA"/>
    <property type="match status" value="1"/>
</dbReference>
<reference evidence="18 19" key="1">
    <citation type="journal article" date="2012" name="FEBS Lett.">
        <title>Anammox organism KSU-1 expresses a NirK-type copper-containing nitrite reductase instead of a NirS-type with cytochrome cd1.</title>
        <authorList>
            <person name="Hira D."/>
            <person name="Toh H."/>
            <person name="Migita C.T."/>
            <person name="Okubo H."/>
            <person name="Nishiyama T."/>
            <person name="Hattori M."/>
            <person name="Furukawa K."/>
            <person name="Fujii T."/>
        </authorList>
    </citation>
    <scope>NUCLEOTIDE SEQUENCE [LARGE SCALE GENOMIC DNA]</scope>
</reference>
<dbReference type="eggNOG" id="COG0465">
    <property type="taxonomic scope" value="Bacteria"/>
</dbReference>
<evidence type="ECO:0000256" key="16">
    <source>
        <dbReference type="RuleBase" id="RU003651"/>
    </source>
</evidence>
<keyword evidence="4 15" id="KW-0645">Protease</keyword>
<evidence type="ECO:0000256" key="3">
    <source>
        <dbReference type="ARBA" id="ARBA00022475"/>
    </source>
</evidence>
<keyword evidence="11 15" id="KW-1133">Transmembrane helix</keyword>